<feature type="transmembrane region" description="Helical" evidence="6">
    <location>
        <begin position="516"/>
        <end position="535"/>
    </location>
</feature>
<dbReference type="InterPro" id="IPR001248">
    <property type="entry name" value="Pur-cyt_permease"/>
</dbReference>
<comment type="caution">
    <text evidence="7">The sequence shown here is derived from an EMBL/GenBank/DDBJ whole genome shotgun (WGS) entry which is preliminary data.</text>
</comment>
<feature type="transmembrane region" description="Helical" evidence="6">
    <location>
        <begin position="408"/>
        <end position="425"/>
    </location>
</feature>
<dbReference type="PANTHER" id="PTHR30618:SF4">
    <property type="entry name" value="ALLANTOIN PERMEASE"/>
    <property type="match status" value="1"/>
</dbReference>
<feature type="transmembrane region" description="Helical" evidence="6">
    <location>
        <begin position="207"/>
        <end position="223"/>
    </location>
</feature>
<feature type="transmembrane region" description="Helical" evidence="6">
    <location>
        <begin position="139"/>
        <end position="160"/>
    </location>
</feature>
<organism evidence="7 8">
    <name type="scientific">Diatrype stigma</name>
    <dbReference type="NCBI Taxonomy" id="117547"/>
    <lineage>
        <taxon>Eukaryota</taxon>
        <taxon>Fungi</taxon>
        <taxon>Dikarya</taxon>
        <taxon>Ascomycota</taxon>
        <taxon>Pezizomycotina</taxon>
        <taxon>Sordariomycetes</taxon>
        <taxon>Xylariomycetidae</taxon>
        <taxon>Xylariales</taxon>
        <taxon>Diatrypaceae</taxon>
        <taxon>Diatrype</taxon>
    </lineage>
</organism>
<keyword evidence="4 6" id="KW-1133">Transmembrane helix</keyword>
<evidence type="ECO:0000313" key="7">
    <source>
        <dbReference type="EMBL" id="KAK7751833.1"/>
    </source>
</evidence>
<dbReference type="EMBL" id="JAKJXP020000044">
    <property type="protein sequence ID" value="KAK7751833.1"/>
    <property type="molecule type" value="Genomic_DNA"/>
</dbReference>
<feature type="transmembrane region" description="Helical" evidence="6">
    <location>
        <begin position="363"/>
        <end position="381"/>
    </location>
</feature>
<keyword evidence="8" id="KW-1185">Reference proteome</keyword>
<evidence type="ECO:0000313" key="8">
    <source>
        <dbReference type="Proteomes" id="UP001320420"/>
    </source>
</evidence>
<feature type="transmembrane region" description="Helical" evidence="6">
    <location>
        <begin position="230"/>
        <end position="257"/>
    </location>
</feature>
<feature type="transmembrane region" description="Helical" evidence="6">
    <location>
        <begin position="277"/>
        <end position="298"/>
    </location>
</feature>
<evidence type="ECO:0000256" key="6">
    <source>
        <dbReference type="SAM" id="Phobius"/>
    </source>
</evidence>
<evidence type="ECO:0000256" key="2">
    <source>
        <dbReference type="ARBA" id="ARBA00008974"/>
    </source>
</evidence>
<feature type="transmembrane region" description="Helical" evidence="6">
    <location>
        <begin position="46"/>
        <end position="67"/>
    </location>
</feature>
<evidence type="ECO:0000256" key="5">
    <source>
        <dbReference type="ARBA" id="ARBA00023136"/>
    </source>
</evidence>
<keyword evidence="5 6" id="KW-0472">Membrane</keyword>
<dbReference type="AlphaFoldDB" id="A0AAN9YMX9"/>
<sequence length="590" mass="65567">MASGFRYRLNAIQEKARLHGDADQHEQTDRWSNRDLIPLPPHRRTWGWFHFFGFWTIASLNITNWQIPSTFLSTIPRFVKYVVLPARVVNLLSKAAQGLSVSQSMAVIVVANLLIVGFSTLVAWCGLKWHIGFTIQNRFTWGLRGSYLPLALRVLLNFLWNAMQCWNGGRQVAVCLTAIWPRYATTMSGDNDFLPAGLRLVTTGGEFVGFVVFWFVSVPFLWLPPERFRIPFLVTSVWCGAGMLVMMVWSLAAAGGVGPLLHTGVAIPAGSRWSASWLMMGGVNQAIAGITAGISNGSDFSRYAKGWRSYVVGSVSCGWVVGTLVSFVGLVTTSAAQVIYGQVYWNPPDLLLAMIDNGEGTRAARVGVFFLAFGFALASLFENMCGNVIAGGIDLAGLVPHYINIRRGAIITFVAAWIIQPWQLINRASTFVQVLSSFSVFLSPVIGLMAADFYLVRGRQVRLSHLYRTNDTIYWYWHGINWRAFPSWVCGWAPTIGGLVVTVRQDPGAHRGLYQVNYMSFFIGFFTGGIIFYALNKLFPVGNLGEYDEVDIYGTFTPKEAEKLGVVPIEYQTEGFESLETSALERSEKQ</sequence>
<accession>A0AAN9YMX9</accession>
<name>A0AAN9YMX9_9PEZI</name>
<proteinExistence type="inferred from homology"/>
<dbReference type="PANTHER" id="PTHR30618">
    <property type="entry name" value="NCS1 FAMILY PURINE/PYRIMIDINE TRANSPORTER"/>
    <property type="match status" value="1"/>
</dbReference>
<dbReference type="Pfam" id="PF02133">
    <property type="entry name" value="Transp_cyt_pur"/>
    <property type="match status" value="1"/>
</dbReference>
<evidence type="ECO:0000256" key="3">
    <source>
        <dbReference type="ARBA" id="ARBA00022692"/>
    </source>
</evidence>
<feature type="transmembrane region" description="Helical" evidence="6">
    <location>
        <begin position="310"/>
        <end position="343"/>
    </location>
</feature>
<evidence type="ECO:0000256" key="4">
    <source>
        <dbReference type="ARBA" id="ARBA00022989"/>
    </source>
</evidence>
<comment type="subcellular location">
    <subcellularLocation>
        <location evidence="1">Membrane</location>
        <topology evidence="1">Multi-pass membrane protein</topology>
    </subcellularLocation>
</comment>
<gene>
    <name evidence="7" type="ORF">SLS62_006134</name>
</gene>
<dbReference type="InterPro" id="IPR045225">
    <property type="entry name" value="Uracil/uridine/allantoin_perm"/>
</dbReference>
<feature type="transmembrane region" description="Helical" evidence="6">
    <location>
        <begin position="431"/>
        <end position="456"/>
    </location>
</feature>
<dbReference type="Proteomes" id="UP001320420">
    <property type="component" value="Unassembled WGS sequence"/>
</dbReference>
<keyword evidence="3 6" id="KW-0812">Transmembrane</keyword>
<protein>
    <recommendedName>
        <fullName evidence="9">Uracil permease</fullName>
    </recommendedName>
</protein>
<dbReference type="GO" id="GO:0015205">
    <property type="term" value="F:nucleobase transmembrane transporter activity"/>
    <property type="evidence" value="ECO:0007669"/>
    <property type="project" value="TreeGrafter"/>
</dbReference>
<dbReference type="GO" id="GO:0005886">
    <property type="term" value="C:plasma membrane"/>
    <property type="evidence" value="ECO:0007669"/>
    <property type="project" value="TreeGrafter"/>
</dbReference>
<evidence type="ECO:0000256" key="1">
    <source>
        <dbReference type="ARBA" id="ARBA00004141"/>
    </source>
</evidence>
<evidence type="ECO:0008006" key="9">
    <source>
        <dbReference type="Google" id="ProtNLM"/>
    </source>
</evidence>
<comment type="similarity">
    <text evidence="2">Belongs to the purine-cytosine permease (2.A.39) family.</text>
</comment>
<dbReference type="Gene3D" id="1.10.4160.10">
    <property type="entry name" value="Hydantoin permease"/>
    <property type="match status" value="1"/>
</dbReference>
<feature type="transmembrane region" description="Helical" evidence="6">
    <location>
        <begin position="105"/>
        <end position="127"/>
    </location>
</feature>
<reference evidence="7 8" key="1">
    <citation type="submission" date="2024-02" db="EMBL/GenBank/DDBJ databases">
        <title>De novo assembly and annotation of 12 fungi associated with fruit tree decline syndrome in Ontario, Canada.</title>
        <authorList>
            <person name="Sulman M."/>
            <person name="Ellouze W."/>
            <person name="Ilyukhin E."/>
        </authorList>
    </citation>
    <scope>NUCLEOTIDE SEQUENCE [LARGE SCALE GENOMIC DNA]</scope>
    <source>
        <strain evidence="7 8">M11/M66-122</strain>
    </source>
</reference>